<evidence type="ECO:0000313" key="2">
    <source>
        <dbReference type="Proteomes" id="UP000032946"/>
    </source>
</evidence>
<organism evidence="1 2">
    <name type="scientific">Limnospira indica PCC 8005</name>
    <dbReference type="NCBI Taxonomy" id="376219"/>
    <lineage>
        <taxon>Bacteria</taxon>
        <taxon>Bacillati</taxon>
        <taxon>Cyanobacteriota</taxon>
        <taxon>Cyanophyceae</taxon>
        <taxon>Oscillatoriophycideae</taxon>
        <taxon>Oscillatoriales</taxon>
        <taxon>Sirenicapillariaceae</taxon>
        <taxon>Limnospira</taxon>
    </lineage>
</organism>
<dbReference type="EMBL" id="FO818640">
    <property type="protein sequence ID" value="CDM95114.1"/>
    <property type="molecule type" value="Genomic_DNA"/>
</dbReference>
<dbReference type="AlphaFoldDB" id="A0A9P1KFQ5"/>
<dbReference type="Proteomes" id="UP000032946">
    <property type="component" value="Chromosome"/>
</dbReference>
<accession>A0A9P1KFQ5</accession>
<proteinExistence type="predicted"/>
<gene>
    <name evidence="1" type="ORF">ARTHRO_30380</name>
</gene>
<reference evidence="1 2" key="1">
    <citation type="submission" date="2014-02" db="EMBL/GenBank/DDBJ databases">
        <authorList>
            <person name="Genoscope - CEA"/>
        </authorList>
    </citation>
    <scope>NUCLEOTIDE SEQUENCE [LARGE SCALE GENOMIC DNA]</scope>
    <source>
        <strain evidence="1 2">PCC 8005</strain>
    </source>
</reference>
<keyword evidence="2" id="KW-1185">Reference proteome</keyword>
<protein>
    <submittedName>
        <fullName evidence="1">Uncharacterized protein</fullName>
    </submittedName>
</protein>
<evidence type="ECO:0000313" key="1">
    <source>
        <dbReference type="EMBL" id="CDM95114.1"/>
    </source>
</evidence>
<sequence length="102" mass="11078">MVNRTRDGVVSDIFCSTAGDCADLQFFGTGNLWGGGVVFHRRAISTAVESPIFESVYAIARASGIYDDNLFSDRLSVCIFHSDPSSWLAEFIVNAGNHSILD</sequence>
<name>A0A9P1KFQ5_9CYAN</name>